<keyword evidence="9 14" id="KW-0560">Oxidoreductase</keyword>
<evidence type="ECO:0000256" key="13">
    <source>
        <dbReference type="ARBA" id="ARBA00023284"/>
    </source>
</evidence>
<comment type="caution">
    <text evidence="16">The sequence shown here is derived from an EMBL/GenBank/DDBJ whole genome shotgun (WGS) entry which is preliminary data.</text>
</comment>
<gene>
    <name evidence="14" type="primary">dsbB</name>
    <name evidence="16" type="ORF">L613_002100000290</name>
</gene>
<evidence type="ECO:0000256" key="9">
    <source>
        <dbReference type="ARBA" id="ARBA00023002"/>
    </source>
</evidence>
<dbReference type="Proteomes" id="UP000321583">
    <property type="component" value="Unassembled WGS sequence"/>
</dbReference>
<dbReference type="RefSeq" id="WP_019399163.1">
    <property type="nucleotide sequence ID" value="NZ_VLJS01000049.1"/>
</dbReference>
<dbReference type="PANTHER" id="PTHR36570">
    <property type="entry name" value="DISULFIDE BOND FORMATION PROTEIN B"/>
    <property type="match status" value="1"/>
</dbReference>
<dbReference type="EMBL" id="VLJS01000049">
    <property type="protein sequence ID" value="TWH14862.1"/>
    <property type="molecule type" value="Genomic_DNA"/>
</dbReference>
<dbReference type="SUPFAM" id="SSF158442">
    <property type="entry name" value="DsbB-like"/>
    <property type="match status" value="1"/>
</dbReference>
<feature type="topological domain" description="Cytoplasmic" evidence="14">
    <location>
        <begin position="1"/>
        <end position="11"/>
    </location>
</feature>
<dbReference type="InterPro" id="IPR023380">
    <property type="entry name" value="DsbB-like_sf"/>
</dbReference>
<comment type="function">
    <text evidence="14">Required for disulfide bond formation in some periplasmic proteins. Acts by oxidizing the DsbA protein.</text>
</comment>
<evidence type="ECO:0000313" key="17">
    <source>
        <dbReference type="Proteomes" id="UP000321583"/>
    </source>
</evidence>
<dbReference type="InterPro" id="IPR003752">
    <property type="entry name" value="DiS_bond_form_DsbB/BdbC"/>
</dbReference>
<dbReference type="NCBIfam" id="NF003354">
    <property type="entry name" value="PRK04388.1"/>
    <property type="match status" value="1"/>
</dbReference>
<feature type="transmembrane region" description="Helical" evidence="15">
    <location>
        <begin position="42"/>
        <end position="60"/>
    </location>
</feature>
<dbReference type="Pfam" id="PF02600">
    <property type="entry name" value="DsbB"/>
    <property type="match status" value="1"/>
</dbReference>
<feature type="disulfide bond" description="Redox-active" evidence="14">
    <location>
        <begin position="38"/>
        <end position="41"/>
    </location>
</feature>
<feature type="topological domain" description="Periplasmic" evidence="14">
    <location>
        <begin position="29"/>
        <end position="46"/>
    </location>
</feature>
<dbReference type="AlphaFoldDB" id="A0A562DYR0"/>
<dbReference type="GO" id="GO:0005886">
    <property type="term" value="C:plasma membrane"/>
    <property type="evidence" value="ECO:0007669"/>
    <property type="project" value="UniProtKB-SubCell"/>
</dbReference>
<dbReference type="InterPro" id="IPR022920">
    <property type="entry name" value="Disulphide_bond_form_DsbB"/>
</dbReference>
<evidence type="ECO:0000256" key="2">
    <source>
        <dbReference type="ARBA" id="ARBA00008823"/>
    </source>
</evidence>
<evidence type="ECO:0000256" key="1">
    <source>
        <dbReference type="ARBA" id="ARBA00004429"/>
    </source>
</evidence>
<evidence type="ECO:0000313" key="16">
    <source>
        <dbReference type="EMBL" id="TWH14862.1"/>
    </source>
</evidence>
<keyword evidence="8 14" id="KW-1133">Transmembrane helix</keyword>
<keyword evidence="10 14" id="KW-0472">Membrane</keyword>
<keyword evidence="4 14" id="KW-1003">Cell membrane</keyword>
<dbReference type="InterPro" id="IPR050183">
    <property type="entry name" value="DsbB"/>
</dbReference>
<evidence type="ECO:0000256" key="5">
    <source>
        <dbReference type="ARBA" id="ARBA00022519"/>
    </source>
</evidence>
<comment type="subcellular location">
    <subcellularLocation>
        <location evidence="1">Cell inner membrane</location>
        <topology evidence="1">Multi-pass membrane protein</topology>
    </subcellularLocation>
    <subcellularLocation>
        <location evidence="14">Cell membrane</location>
        <topology evidence="14">Multi-pass membrane protein</topology>
    </subcellularLocation>
</comment>
<evidence type="ECO:0000256" key="8">
    <source>
        <dbReference type="ARBA" id="ARBA00022989"/>
    </source>
</evidence>
<feature type="transmembrane region" description="Helical" evidence="15">
    <location>
        <begin position="72"/>
        <end position="92"/>
    </location>
</feature>
<comment type="similarity">
    <text evidence="2 14">Belongs to the DsbB family.</text>
</comment>
<evidence type="ECO:0000256" key="7">
    <source>
        <dbReference type="ARBA" id="ARBA00022982"/>
    </source>
</evidence>
<protein>
    <recommendedName>
        <fullName evidence="14">Disulfide bond formation protein B</fullName>
    </recommendedName>
    <alternativeName>
        <fullName evidence="14">Disulfide oxidoreductase</fullName>
    </alternativeName>
</protein>
<reference evidence="16 17" key="1">
    <citation type="submission" date="2019-07" db="EMBL/GenBank/DDBJ databases">
        <title>Genome sequencing of lignin-degrading bacterial isolates.</title>
        <authorList>
            <person name="Gladden J."/>
        </authorList>
    </citation>
    <scope>NUCLEOTIDE SEQUENCE [LARGE SCALE GENOMIC DNA]</scope>
    <source>
        <strain evidence="16 17">J19</strain>
    </source>
</reference>
<keyword evidence="7 14" id="KW-0249">Electron transport</keyword>
<evidence type="ECO:0000256" key="6">
    <source>
        <dbReference type="ARBA" id="ARBA00022692"/>
    </source>
</evidence>
<proteinExistence type="inferred from homology"/>
<comment type="caution">
    <text evidence="14">Lacks conserved residue(s) required for the propagation of feature annotation.</text>
</comment>
<keyword evidence="13 14" id="KW-0676">Redox-active center</keyword>
<evidence type="ECO:0000256" key="10">
    <source>
        <dbReference type="ARBA" id="ARBA00023136"/>
    </source>
</evidence>
<dbReference type="GO" id="GO:0006457">
    <property type="term" value="P:protein folding"/>
    <property type="evidence" value="ECO:0007669"/>
    <property type="project" value="InterPro"/>
</dbReference>
<keyword evidence="3 14" id="KW-0813">Transport</keyword>
<dbReference type="HAMAP" id="MF_00286">
    <property type="entry name" value="DsbB"/>
    <property type="match status" value="1"/>
</dbReference>
<organism evidence="16 17">
    <name type="scientific">Pseudoxanthomonas taiwanensis J19</name>
    <dbReference type="NCBI Taxonomy" id="935569"/>
    <lineage>
        <taxon>Bacteria</taxon>
        <taxon>Pseudomonadati</taxon>
        <taxon>Pseudomonadota</taxon>
        <taxon>Gammaproteobacteria</taxon>
        <taxon>Lysobacterales</taxon>
        <taxon>Lysobacteraceae</taxon>
        <taxon>Pseudoxanthomonas</taxon>
    </lineage>
</organism>
<dbReference type="Gene3D" id="1.20.1550.10">
    <property type="entry name" value="DsbB-like"/>
    <property type="match status" value="1"/>
</dbReference>
<evidence type="ECO:0000256" key="14">
    <source>
        <dbReference type="HAMAP-Rule" id="MF_00286"/>
    </source>
</evidence>
<feature type="topological domain" description="Cytoplasmic" evidence="14">
    <location>
        <begin position="165"/>
        <end position="172"/>
    </location>
</feature>
<feature type="transmembrane region" description="Helical" evidence="15">
    <location>
        <begin position="145"/>
        <end position="163"/>
    </location>
</feature>
<dbReference type="GO" id="GO:0015035">
    <property type="term" value="F:protein-disulfide reductase activity"/>
    <property type="evidence" value="ECO:0007669"/>
    <property type="project" value="UniProtKB-UniRule"/>
</dbReference>
<dbReference type="OrthoDB" id="3711263at2"/>
<dbReference type="GO" id="GO:0009055">
    <property type="term" value="F:electron transfer activity"/>
    <property type="evidence" value="ECO:0007669"/>
    <property type="project" value="UniProtKB-UniRule"/>
</dbReference>
<accession>A0A562DYR0</accession>
<keyword evidence="17" id="KW-1185">Reference proteome</keyword>
<evidence type="ECO:0000256" key="12">
    <source>
        <dbReference type="ARBA" id="ARBA00023186"/>
    </source>
</evidence>
<evidence type="ECO:0000256" key="4">
    <source>
        <dbReference type="ARBA" id="ARBA00022475"/>
    </source>
</evidence>
<keyword evidence="12 14" id="KW-0143">Chaperone</keyword>
<keyword evidence="11 14" id="KW-1015">Disulfide bond</keyword>
<evidence type="ECO:0000256" key="11">
    <source>
        <dbReference type="ARBA" id="ARBA00023157"/>
    </source>
</evidence>
<dbReference type="PANTHER" id="PTHR36570:SF3">
    <property type="entry name" value="DISULFIDE BOND FORMATION PROTEIN B"/>
    <property type="match status" value="1"/>
</dbReference>
<keyword evidence="5" id="KW-0997">Cell inner membrane</keyword>
<name>A0A562DYR0_9GAMM</name>
<keyword evidence="6 14" id="KW-0812">Transmembrane</keyword>
<sequence>MNPFDWSFRARFLAGFLACAALLAYAIYTQLYQGLEPCPLCIFQRLAFAALALVFLVGGLHAPKGIGARRVYGVLLLAVGAVGAGIAGRHVWLQNLPPELAPSCGPPLSFLQETMGPLQLVRRVLTGTGNCGDVDWTFLGLGMPAWSLACFVLLTAWGLLAALRRPRGRSRY</sequence>
<evidence type="ECO:0000256" key="15">
    <source>
        <dbReference type="SAM" id="Phobius"/>
    </source>
</evidence>
<evidence type="ECO:0000256" key="3">
    <source>
        <dbReference type="ARBA" id="ARBA00022448"/>
    </source>
</evidence>